<accession>A0A4P9UUD2</accession>
<proteinExistence type="predicted"/>
<gene>
    <name evidence="1" type="ORF">EQU24_14325</name>
</gene>
<organism evidence="1 2">
    <name type="scientific">Methylotuvimicrobium buryatense</name>
    <name type="common">Methylomicrobium buryatense</name>
    <dbReference type="NCBI Taxonomy" id="95641"/>
    <lineage>
        <taxon>Bacteria</taxon>
        <taxon>Pseudomonadati</taxon>
        <taxon>Pseudomonadota</taxon>
        <taxon>Gammaproteobacteria</taxon>
        <taxon>Methylococcales</taxon>
        <taxon>Methylococcaceae</taxon>
        <taxon>Methylotuvimicrobium</taxon>
    </lineage>
</organism>
<dbReference type="KEGG" id="mbur:EQU24_14325"/>
<evidence type="ECO:0000313" key="1">
    <source>
        <dbReference type="EMBL" id="QCW83286.1"/>
    </source>
</evidence>
<reference evidence="2" key="1">
    <citation type="journal article" date="2019" name="J. Bacteriol.">
        <title>A Mutagenic Screen Identifies a TonB-Dependent Receptor Required for the Lanthanide Metal Switch in the Type I Methanotroph 'Methylotuvimicrobium buryatense' 5GB1C.</title>
        <authorList>
            <person name="Groom J.D."/>
            <person name="Ford S.M."/>
            <person name="Pesesky M.W."/>
            <person name="Lidstrom M.E."/>
        </authorList>
    </citation>
    <scope>NUCLEOTIDE SEQUENCE [LARGE SCALE GENOMIC DNA]</scope>
    <source>
        <strain evidence="2">5GB1C</strain>
    </source>
</reference>
<protein>
    <submittedName>
        <fullName evidence="1">Uncharacterized protein</fullName>
    </submittedName>
</protein>
<sequence length="61" mass="6949">MPIPFRHLSWNFQSQSTLKYGCIPFAIQISAMAEDASGRSTKALPAWNWHRGYRDVFTASC</sequence>
<name>A0A4P9UUD2_METBY</name>
<dbReference type="AlphaFoldDB" id="A0A4P9UUD2"/>
<dbReference type="Proteomes" id="UP000305881">
    <property type="component" value="Chromosome"/>
</dbReference>
<evidence type="ECO:0000313" key="2">
    <source>
        <dbReference type="Proteomes" id="UP000305881"/>
    </source>
</evidence>
<dbReference type="EMBL" id="CP035467">
    <property type="protein sequence ID" value="QCW83286.1"/>
    <property type="molecule type" value="Genomic_DNA"/>
</dbReference>
<keyword evidence="2" id="KW-1185">Reference proteome</keyword>